<comment type="similarity">
    <text evidence="7">Belongs to the binding-protein-dependent transport system permease family.</text>
</comment>
<feature type="domain" description="ABC transmembrane type-1" evidence="8">
    <location>
        <begin position="100"/>
        <end position="294"/>
    </location>
</feature>
<dbReference type="EMBL" id="JBHSWH010000001">
    <property type="protein sequence ID" value="MFC6705343.1"/>
    <property type="molecule type" value="Genomic_DNA"/>
</dbReference>
<evidence type="ECO:0000256" key="2">
    <source>
        <dbReference type="ARBA" id="ARBA00022448"/>
    </source>
</evidence>
<feature type="transmembrane region" description="Helical" evidence="7">
    <location>
        <begin position="273"/>
        <end position="294"/>
    </location>
</feature>
<evidence type="ECO:0000313" key="9">
    <source>
        <dbReference type="EMBL" id="MFC6705343.1"/>
    </source>
</evidence>
<dbReference type="RefSeq" id="WP_382400392.1">
    <property type="nucleotide sequence ID" value="NZ_JBHSWH010000001.1"/>
</dbReference>
<dbReference type="CDD" id="cd06261">
    <property type="entry name" value="TM_PBP2"/>
    <property type="match status" value="1"/>
</dbReference>
<dbReference type="Pfam" id="PF00528">
    <property type="entry name" value="BPD_transp_1"/>
    <property type="match status" value="1"/>
</dbReference>
<organism evidence="9 10">
    <name type="scientific">Flexivirga alba</name>
    <dbReference type="NCBI Taxonomy" id="702742"/>
    <lineage>
        <taxon>Bacteria</taxon>
        <taxon>Bacillati</taxon>
        <taxon>Actinomycetota</taxon>
        <taxon>Actinomycetes</taxon>
        <taxon>Micrococcales</taxon>
        <taxon>Dermacoccaceae</taxon>
        <taxon>Flexivirga</taxon>
    </lineage>
</organism>
<dbReference type="PANTHER" id="PTHR43386">
    <property type="entry name" value="OLIGOPEPTIDE TRANSPORT SYSTEM PERMEASE PROTEIN APPC"/>
    <property type="match status" value="1"/>
</dbReference>
<name>A0ABW2AEM1_9MICO</name>
<accession>A0ABW2AEM1</accession>
<reference evidence="10" key="1">
    <citation type="journal article" date="2019" name="Int. J. Syst. Evol. Microbiol.">
        <title>The Global Catalogue of Microorganisms (GCM) 10K type strain sequencing project: providing services to taxonomists for standard genome sequencing and annotation.</title>
        <authorList>
            <consortium name="The Broad Institute Genomics Platform"/>
            <consortium name="The Broad Institute Genome Sequencing Center for Infectious Disease"/>
            <person name="Wu L."/>
            <person name="Ma J."/>
        </authorList>
    </citation>
    <scope>NUCLEOTIDE SEQUENCE [LARGE SCALE GENOMIC DNA]</scope>
    <source>
        <strain evidence="10">CCUG 58127</strain>
    </source>
</reference>
<feature type="transmembrane region" description="Helical" evidence="7">
    <location>
        <begin position="104"/>
        <end position="128"/>
    </location>
</feature>
<sequence>MTTAVARSRSPIAVAIRRTMRSGGGRLGAAALLAVLLAGFCAPLLTALEGQNPSDFNGDLVDGNNGGNPYGSFGGVSGSHWFGVEPGTGRDLFALVVYGLRTTILIALAATIVSVVIGAAVGMAMGYLGGWFEAVLGRFVDFMFGFPTLLFLIALQLIVPADIPKPVVLAVVLAAFGWVGTARLIHTQTKQLAAREFIDAAKASGTPLRRVFGGELLPNLVGTLAVVVALSFPATVAVSAGLSFLGVGIGADTPDLGVLIGSSITWTYTGADAGYLIFPSIVLLLIVLGATLLGDALRDAFDVRTEENAR</sequence>
<keyword evidence="2 7" id="KW-0813">Transport</keyword>
<evidence type="ECO:0000256" key="6">
    <source>
        <dbReference type="ARBA" id="ARBA00023136"/>
    </source>
</evidence>
<evidence type="ECO:0000256" key="5">
    <source>
        <dbReference type="ARBA" id="ARBA00022989"/>
    </source>
</evidence>
<dbReference type="Gene3D" id="1.10.3720.10">
    <property type="entry name" value="MetI-like"/>
    <property type="match status" value="1"/>
</dbReference>
<evidence type="ECO:0000259" key="8">
    <source>
        <dbReference type="PROSITE" id="PS50928"/>
    </source>
</evidence>
<keyword evidence="5 7" id="KW-1133">Transmembrane helix</keyword>
<dbReference type="InterPro" id="IPR035906">
    <property type="entry name" value="MetI-like_sf"/>
</dbReference>
<dbReference type="PANTHER" id="PTHR43386:SF1">
    <property type="entry name" value="D,D-DIPEPTIDE TRANSPORT SYSTEM PERMEASE PROTEIN DDPC-RELATED"/>
    <property type="match status" value="1"/>
</dbReference>
<dbReference type="Proteomes" id="UP001596298">
    <property type="component" value="Unassembled WGS sequence"/>
</dbReference>
<dbReference type="InterPro" id="IPR050366">
    <property type="entry name" value="BP-dependent_transpt_permease"/>
</dbReference>
<evidence type="ECO:0000256" key="4">
    <source>
        <dbReference type="ARBA" id="ARBA00022692"/>
    </source>
</evidence>
<evidence type="ECO:0000256" key="3">
    <source>
        <dbReference type="ARBA" id="ARBA00022475"/>
    </source>
</evidence>
<comment type="caution">
    <text evidence="9">The sequence shown here is derived from an EMBL/GenBank/DDBJ whole genome shotgun (WGS) entry which is preliminary data.</text>
</comment>
<keyword evidence="3" id="KW-1003">Cell membrane</keyword>
<dbReference type="InterPro" id="IPR000515">
    <property type="entry name" value="MetI-like"/>
</dbReference>
<dbReference type="SUPFAM" id="SSF161098">
    <property type="entry name" value="MetI-like"/>
    <property type="match status" value="1"/>
</dbReference>
<feature type="transmembrane region" description="Helical" evidence="7">
    <location>
        <begin position="167"/>
        <end position="185"/>
    </location>
</feature>
<proteinExistence type="inferred from homology"/>
<keyword evidence="10" id="KW-1185">Reference proteome</keyword>
<feature type="transmembrane region" description="Helical" evidence="7">
    <location>
        <begin position="140"/>
        <end position="161"/>
    </location>
</feature>
<evidence type="ECO:0000256" key="1">
    <source>
        <dbReference type="ARBA" id="ARBA00004651"/>
    </source>
</evidence>
<feature type="transmembrane region" description="Helical" evidence="7">
    <location>
        <begin position="216"/>
        <end position="249"/>
    </location>
</feature>
<evidence type="ECO:0000313" key="10">
    <source>
        <dbReference type="Proteomes" id="UP001596298"/>
    </source>
</evidence>
<keyword evidence="4 7" id="KW-0812">Transmembrane</keyword>
<gene>
    <name evidence="9" type="ORF">ACFQDH_08705</name>
</gene>
<comment type="subcellular location">
    <subcellularLocation>
        <location evidence="1 7">Cell membrane</location>
        <topology evidence="1 7">Multi-pass membrane protein</topology>
    </subcellularLocation>
</comment>
<evidence type="ECO:0000256" key="7">
    <source>
        <dbReference type="RuleBase" id="RU363032"/>
    </source>
</evidence>
<keyword evidence="6 7" id="KW-0472">Membrane</keyword>
<dbReference type="PROSITE" id="PS50928">
    <property type="entry name" value="ABC_TM1"/>
    <property type="match status" value="1"/>
</dbReference>
<protein>
    <submittedName>
        <fullName evidence="9">ABC transporter permease</fullName>
    </submittedName>
</protein>